<dbReference type="GO" id="GO:0033573">
    <property type="term" value="C:high-affinity iron permease complex"/>
    <property type="evidence" value="ECO:0007669"/>
    <property type="project" value="InterPro"/>
</dbReference>
<evidence type="ECO:0000313" key="7">
    <source>
        <dbReference type="Proteomes" id="UP000552097"/>
    </source>
</evidence>
<organism evidence="6 7">
    <name type="scientific">Saccharothrix ecbatanensis</name>
    <dbReference type="NCBI Taxonomy" id="1105145"/>
    <lineage>
        <taxon>Bacteria</taxon>
        <taxon>Bacillati</taxon>
        <taxon>Actinomycetota</taxon>
        <taxon>Actinomycetes</taxon>
        <taxon>Pseudonocardiales</taxon>
        <taxon>Pseudonocardiaceae</taxon>
        <taxon>Saccharothrix</taxon>
    </lineage>
</organism>
<dbReference type="EMBL" id="JACHMO010000001">
    <property type="protein sequence ID" value="MBB5807572.1"/>
    <property type="molecule type" value="Genomic_DNA"/>
</dbReference>
<dbReference type="GO" id="GO:0005381">
    <property type="term" value="F:iron ion transmembrane transporter activity"/>
    <property type="evidence" value="ECO:0007669"/>
    <property type="project" value="InterPro"/>
</dbReference>
<name>A0A7W9HSA2_9PSEU</name>
<keyword evidence="5" id="KW-0472">Membrane</keyword>
<dbReference type="Proteomes" id="UP000552097">
    <property type="component" value="Unassembled WGS sequence"/>
</dbReference>
<keyword evidence="3" id="KW-0812">Transmembrane</keyword>
<dbReference type="AlphaFoldDB" id="A0A7W9HSA2"/>
<accession>A0A7W9HSA2</accession>
<dbReference type="InterPro" id="IPR004923">
    <property type="entry name" value="FTR1/Fip1/EfeU"/>
</dbReference>
<evidence type="ECO:0000256" key="4">
    <source>
        <dbReference type="ARBA" id="ARBA00022989"/>
    </source>
</evidence>
<protein>
    <submittedName>
        <fullName evidence="6">High-affinity Fe2+/Pb2+ permease</fullName>
    </submittedName>
</protein>
<evidence type="ECO:0000256" key="1">
    <source>
        <dbReference type="ARBA" id="ARBA00004141"/>
    </source>
</evidence>
<keyword evidence="4" id="KW-1133">Transmembrane helix</keyword>
<comment type="similarity">
    <text evidence="2">Belongs to the oxidase-dependent Fe transporter (OFeT) (TC 9.A.10.1) family.</text>
</comment>
<evidence type="ECO:0000256" key="5">
    <source>
        <dbReference type="ARBA" id="ARBA00023136"/>
    </source>
</evidence>
<proteinExistence type="inferred from homology"/>
<keyword evidence="7" id="KW-1185">Reference proteome</keyword>
<comment type="caution">
    <text evidence="6">The sequence shown here is derived from an EMBL/GenBank/DDBJ whole genome shotgun (WGS) entry which is preliminary data.</text>
</comment>
<evidence type="ECO:0000313" key="6">
    <source>
        <dbReference type="EMBL" id="MBB5807572.1"/>
    </source>
</evidence>
<dbReference type="Pfam" id="PF03239">
    <property type="entry name" value="FTR1"/>
    <property type="match status" value="1"/>
</dbReference>
<gene>
    <name evidence="6" type="ORF">F4560_007340</name>
</gene>
<evidence type="ECO:0000256" key="2">
    <source>
        <dbReference type="ARBA" id="ARBA00008333"/>
    </source>
</evidence>
<comment type="subcellular location">
    <subcellularLocation>
        <location evidence="1">Membrane</location>
        <topology evidence="1">Multi-pass membrane protein</topology>
    </subcellularLocation>
</comment>
<sequence>MLLGNGLIGLREGLEAARVVGILVALLVKTDRRSRLPHVWLGVGAAVALSIVSARSSRSPPPR</sequence>
<evidence type="ECO:0000256" key="3">
    <source>
        <dbReference type="ARBA" id="ARBA00022692"/>
    </source>
</evidence>
<reference evidence="6 7" key="1">
    <citation type="submission" date="2020-08" db="EMBL/GenBank/DDBJ databases">
        <title>Sequencing the genomes of 1000 actinobacteria strains.</title>
        <authorList>
            <person name="Klenk H.-P."/>
        </authorList>
    </citation>
    <scope>NUCLEOTIDE SEQUENCE [LARGE SCALE GENOMIC DNA]</scope>
    <source>
        <strain evidence="6 7">DSM 45486</strain>
    </source>
</reference>